<dbReference type="InterPro" id="IPR009057">
    <property type="entry name" value="Homeodomain-like_sf"/>
</dbReference>
<dbReference type="SUPFAM" id="SSF46689">
    <property type="entry name" value="Homeodomain-like"/>
    <property type="match status" value="1"/>
</dbReference>
<gene>
    <name evidence="6" type="ORF">GSCOC_T00014297001</name>
</gene>
<dbReference type="Proteomes" id="UP000295252">
    <property type="component" value="Chromosome IV"/>
</dbReference>
<name>A0A068TMA1_COFCA</name>
<dbReference type="PANTHER" id="PTHR47998">
    <property type="entry name" value="TRANSCRIPTION FACTOR MYB51-LIKE ISOFORM X1"/>
    <property type="match status" value="1"/>
</dbReference>
<dbReference type="OrthoDB" id="2143914at2759"/>
<dbReference type="Gene3D" id="1.10.10.60">
    <property type="entry name" value="Homeodomain-like"/>
    <property type="match status" value="1"/>
</dbReference>
<feature type="domain" description="Myb-like" evidence="4">
    <location>
        <begin position="5"/>
        <end position="41"/>
    </location>
</feature>
<dbReference type="PROSITE" id="PS51294">
    <property type="entry name" value="HTH_MYB"/>
    <property type="match status" value="1"/>
</dbReference>
<dbReference type="Gramene" id="CDO97069">
    <property type="protein sequence ID" value="CDO97069"/>
    <property type="gene ID" value="GSCOC_T00014297001"/>
</dbReference>
<protein>
    <submittedName>
        <fullName evidence="6">Uncharacterized protein</fullName>
    </submittedName>
</protein>
<evidence type="ECO:0000259" key="5">
    <source>
        <dbReference type="PROSITE" id="PS51294"/>
    </source>
</evidence>
<sequence>MNYLRPGIKRGNITAAEDDLIIRLQSLLGNRWSLIAARLPG</sequence>
<keyword evidence="2" id="KW-0238">DNA-binding</keyword>
<dbReference type="AlphaFoldDB" id="A0A068TMA1"/>
<dbReference type="PROSITE" id="PS50090">
    <property type="entry name" value="MYB_LIKE"/>
    <property type="match status" value="1"/>
</dbReference>
<accession>A0A068TMA1</accession>
<evidence type="ECO:0000259" key="4">
    <source>
        <dbReference type="PROSITE" id="PS50090"/>
    </source>
</evidence>
<dbReference type="InterPro" id="IPR015495">
    <property type="entry name" value="Myb_TF_plants"/>
</dbReference>
<evidence type="ECO:0000256" key="2">
    <source>
        <dbReference type="ARBA" id="ARBA00023125"/>
    </source>
</evidence>
<dbReference type="Pfam" id="PF00249">
    <property type="entry name" value="Myb_DNA-binding"/>
    <property type="match status" value="1"/>
</dbReference>
<evidence type="ECO:0000256" key="3">
    <source>
        <dbReference type="ARBA" id="ARBA00023242"/>
    </source>
</evidence>
<keyword evidence="3" id="KW-0539">Nucleus</keyword>
<dbReference type="InParanoid" id="A0A068TMA1"/>
<evidence type="ECO:0000256" key="1">
    <source>
        <dbReference type="ARBA" id="ARBA00004123"/>
    </source>
</evidence>
<feature type="domain" description="HTH myb-type" evidence="5">
    <location>
        <begin position="5"/>
        <end position="41"/>
    </location>
</feature>
<evidence type="ECO:0000313" key="7">
    <source>
        <dbReference type="Proteomes" id="UP000295252"/>
    </source>
</evidence>
<dbReference type="GO" id="GO:0030154">
    <property type="term" value="P:cell differentiation"/>
    <property type="evidence" value="ECO:0007669"/>
    <property type="project" value="TreeGrafter"/>
</dbReference>
<dbReference type="GO" id="GO:0005634">
    <property type="term" value="C:nucleus"/>
    <property type="evidence" value="ECO:0007669"/>
    <property type="project" value="UniProtKB-SubCell"/>
</dbReference>
<proteinExistence type="predicted"/>
<dbReference type="PANTHER" id="PTHR47998:SF53">
    <property type="entry name" value="MYB TRANSCRIPTION FACTOR"/>
    <property type="match status" value="1"/>
</dbReference>
<evidence type="ECO:0000313" key="6">
    <source>
        <dbReference type="EMBL" id="CDO97069.1"/>
    </source>
</evidence>
<dbReference type="CDD" id="cd00167">
    <property type="entry name" value="SANT"/>
    <property type="match status" value="1"/>
</dbReference>
<keyword evidence="7" id="KW-1185">Reference proteome</keyword>
<dbReference type="GO" id="GO:0000976">
    <property type="term" value="F:transcription cis-regulatory region binding"/>
    <property type="evidence" value="ECO:0007669"/>
    <property type="project" value="TreeGrafter"/>
</dbReference>
<dbReference type="InterPro" id="IPR001005">
    <property type="entry name" value="SANT/Myb"/>
</dbReference>
<dbReference type="GO" id="GO:0006355">
    <property type="term" value="P:regulation of DNA-templated transcription"/>
    <property type="evidence" value="ECO:0007669"/>
    <property type="project" value="TreeGrafter"/>
</dbReference>
<reference evidence="7" key="1">
    <citation type="journal article" date="2014" name="Science">
        <title>The coffee genome provides insight into the convergent evolution of caffeine biosynthesis.</title>
        <authorList>
            <person name="Denoeud F."/>
            <person name="Carretero-Paulet L."/>
            <person name="Dereeper A."/>
            <person name="Droc G."/>
            <person name="Guyot R."/>
            <person name="Pietrella M."/>
            <person name="Zheng C."/>
            <person name="Alberti A."/>
            <person name="Anthony F."/>
            <person name="Aprea G."/>
            <person name="Aury J.M."/>
            <person name="Bento P."/>
            <person name="Bernard M."/>
            <person name="Bocs S."/>
            <person name="Campa C."/>
            <person name="Cenci A."/>
            <person name="Combes M.C."/>
            <person name="Crouzillat D."/>
            <person name="Da Silva C."/>
            <person name="Daddiego L."/>
            <person name="De Bellis F."/>
            <person name="Dussert S."/>
            <person name="Garsmeur O."/>
            <person name="Gayraud T."/>
            <person name="Guignon V."/>
            <person name="Jahn K."/>
            <person name="Jamilloux V."/>
            <person name="Joet T."/>
            <person name="Labadie K."/>
            <person name="Lan T."/>
            <person name="Leclercq J."/>
            <person name="Lepelley M."/>
            <person name="Leroy T."/>
            <person name="Li L.T."/>
            <person name="Librado P."/>
            <person name="Lopez L."/>
            <person name="Munoz A."/>
            <person name="Noel B."/>
            <person name="Pallavicini A."/>
            <person name="Perrotta G."/>
            <person name="Poncet V."/>
            <person name="Pot D."/>
            <person name="Priyono X."/>
            <person name="Rigoreau M."/>
            <person name="Rouard M."/>
            <person name="Rozas J."/>
            <person name="Tranchant-Dubreuil C."/>
            <person name="VanBuren R."/>
            <person name="Zhang Q."/>
            <person name="Andrade A.C."/>
            <person name="Argout X."/>
            <person name="Bertrand B."/>
            <person name="de Kochko A."/>
            <person name="Graziosi G."/>
            <person name="Henry R.J."/>
            <person name="Jayarama X."/>
            <person name="Ming R."/>
            <person name="Nagai C."/>
            <person name="Rounsley S."/>
            <person name="Sankoff D."/>
            <person name="Giuliano G."/>
            <person name="Albert V.A."/>
            <person name="Wincker P."/>
            <person name="Lashermes P."/>
        </authorList>
    </citation>
    <scope>NUCLEOTIDE SEQUENCE [LARGE SCALE GENOMIC DNA]</scope>
    <source>
        <strain evidence="7">cv. DH200-94</strain>
    </source>
</reference>
<comment type="subcellular location">
    <subcellularLocation>
        <location evidence="1">Nucleus</location>
    </subcellularLocation>
</comment>
<organism evidence="6 7">
    <name type="scientific">Coffea canephora</name>
    <name type="common">Robusta coffee</name>
    <dbReference type="NCBI Taxonomy" id="49390"/>
    <lineage>
        <taxon>Eukaryota</taxon>
        <taxon>Viridiplantae</taxon>
        <taxon>Streptophyta</taxon>
        <taxon>Embryophyta</taxon>
        <taxon>Tracheophyta</taxon>
        <taxon>Spermatophyta</taxon>
        <taxon>Magnoliopsida</taxon>
        <taxon>eudicotyledons</taxon>
        <taxon>Gunneridae</taxon>
        <taxon>Pentapetalae</taxon>
        <taxon>asterids</taxon>
        <taxon>lamiids</taxon>
        <taxon>Gentianales</taxon>
        <taxon>Rubiaceae</taxon>
        <taxon>Ixoroideae</taxon>
        <taxon>Gardenieae complex</taxon>
        <taxon>Bertiereae - Coffeeae clade</taxon>
        <taxon>Coffeeae</taxon>
        <taxon>Coffea</taxon>
    </lineage>
</organism>
<dbReference type="PhylomeDB" id="A0A068TMA1"/>
<dbReference type="InterPro" id="IPR017930">
    <property type="entry name" value="Myb_dom"/>
</dbReference>
<dbReference type="EMBL" id="HG739085">
    <property type="protein sequence ID" value="CDO97069.1"/>
    <property type="molecule type" value="Genomic_DNA"/>
</dbReference>